<name>A0ABY3FMQ9_9FLAO</name>
<reference evidence="2 3" key="1">
    <citation type="journal article" date="2015" name="Stand. Genomic Sci.">
        <title>Genomic Encyclopedia of Bacterial and Archaeal Type Strains, Phase III: the genomes of soil and plant-associated and newly described type strains.</title>
        <authorList>
            <person name="Whitman W.B."/>
            <person name="Woyke T."/>
            <person name="Klenk H.P."/>
            <person name="Zhou Y."/>
            <person name="Lilburn T.G."/>
            <person name="Beck B.J."/>
            <person name="De Vos P."/>
            <person name="Vandamme P."/>
            <person name="Eisen J.A."/>
            <person name="Garrity G."/>
            <person name="Hugenholtz P."/>
            <person name="Kyrpides N.C."/>
        </authorList>
    </citation>
    <scope>NUCLEOTIDE SEQUENCE [LARGE SCALE GENOMIC DNA]</scope>
    <source>
        <strain evidence="2 3">CGMCC 1.6847</strain>
    </source>
</reference>
<accession>A0ABY3FMQ9</accession>
<dbReference type="Pfam" id="PF13858">
    <property type="entry name" value="DUF4199"/>
    <property type="match status" value="1"/>
</dbReference>
<feature type="transmembrane region" description="Helical" evidence="1">
    <location>
        <begin position="12"/>
        <end position="32"/>
    </location>
</feature>
<dbReference type="EMBL" id="VLKO01000001">
    <property type="protein sequence ID" value="TWI03114.1"/>
    <property type="molecule type" value="Genomic_DNA"/>
</dbReference>
<feature type="transmembrane region" description="Helical" evidence="1">
    <location>
        <begin position="44"/>
        <end position="63"/>
    </location>
</feature>
<organism evidence="2 3">
    <name type="scientific">Flavobacterium tiangeerense</name>
    <dbReference type="NCBI Taxonomy" id="459471"/>
    <lineage>
        <taxon>Bacteria</taxon>
        <taxon>Pseudomonadati</taxon>
        <taxon>Bacteroidota</taxon>
        <taxon>Flavobacteriia</taxon>
        <taxon>Flavobacteriales</taxon>
        <taxon>Flavobacteriaceae</taxon>
        <taxon>Flavobacterium</taxon>
    </lineage>
</organism>
<feature type="transmembrane region" description="Helical" evidence="1">
    <location>
        <begin position="83"/>
        <end position="106"/>
    </location>
</feature>
<keyword evidence="1" id="KW-0472">Membrane</keyword>
<evidence type="ECO:0000313" key="2">
    <source>
        <dbReference type="EMBL" id="TWI03114.1"/>
    </source>
</evidence>
<keyword evidence="1" id="KW-0812">Transmembrane</keyword>
<proteinExistence type="predicted"/>
<evidence type="ECO:0000256" key="1">
    <source>
        <dbReference type="SAM" id="Phobius"/>
    </source>
</evidence>
<protein>
    <submittedName>
        <fullName evidence="2">Uncharacterized protein DUF4199</fullName>
    </submittedName>
</protein>
<comment type="caution">
    <text evidence="2">The sequence shown here is derived from an EMBL/GenBank/DDBJ whole genome shotgun (WGS) entry which is preliminary data.</text>
</comment>
<feature type="transmembrane region" description="Helical" evidence="1">
    <location>
        <begin position="148"/>
        <end position="172"/>
    </location>
</feature>
<dbReference type="InterPro" id="IPR025250">
    <property type="entry name" value="DUF4199"/>
</dbReference>
<sequence length="177" mass="19332">MENTVSPAKSGIPYGALFGVIMVLEIVITYVIGMKALAETSFGVVINILNFLVLPLVFIYIGCTNYKNKLNGGFISFGECLKIGVTISLIAAIIYASFSIFFNLIFPEFVEETMAIAKSTMLKQNPNMSSQELEMGISMMKKFANPLIVFPVTLAMYSFLGLIHSLIIGAVVKNPKP</sequence>
<evidence type="ECO:0000313" key="3">
    <source>
        <dbReference type="Proteomes" id="UP000317519"/>
    </source>
</evidence>
<keyword evidence="1" id="KW-1133">Transmembrane helix</keyword>
<gene>
    <name evidence="2" type="ORF">IQ05_00040</name>
</gene>
<dbReference type="Proteomes" id="UP000317519">
    <property type="component" value="Unassembled WGS sequence"/>
</dbReference>
<keyword evidence="3" id="KW-1185">Reference proteome</keyword>
<dbReference type="RefSeq" id="WP_144888918.1">
    <property type="nucleotide sequence ID" value="NZ_VLKO01000001.1"/>
</dbReference>